<proteinExistence type="predicted"/>
<sequence>MTTALRLSTSLASALLVLSTALPVSAEEPTEPEPARGAEARKRSLSASLNVTPFSFGRAMAYTSSGGDYDASVEEPLLVGFSGDYMYKYDLVRLGCGLRYSHTWDTSPGYSNFYVHELGATALLGLGGTTKGGVDFAATLGLGIGHSWIPTFDLYPPSWGVTGELLVSVAIPVTKSTDFLLRSGLRVAVYKGNMSENGVPYPQDAFFPRAYVPFEVGLRRRF</sequence>
<evidence type="ECO:0000313" key="2">
    <source>
        <dbReference type="EMBL" id="MDI1434606.1"/>
    </source>
</evidence>
<protein>
    <recommendedName>
        <fullName evidence="4">Outer membrane protein beta-barrel domain-containing protein</fullName>
    </recommendedName>
</protein>
<gene>
    <name evidence="2" type="ORF">QHF89_34215</name>
</gene>
<dbReference type="Proteomes" id="UP001160301">
    <property type="component" value="Unassembled WGS sequence"/>
</dbReference>
<evidence type="ECO:0008006" key="4">
    <source>
        <dbReference type="Google" id="ProtNLM"/>
    </source>
</evidence>
<keyword evidence="3" id="KW-1185">Reference proteome</keyword>
<name>A0ABT6P1X7_9BACT</name>
<evidence type="ECO:0000313" key="3">
    <source>
        <dbReference type="Proteomes" id="UP001160301"/>
    </source>
</evidence>
<organism evidence="2 3">
    <name type="scientific">Polyangium sorediatum</name>
    <dbReference type="NCBI Taxonomy" id="889274"/>
    <lineage>
        <taxon>Bacteria</taxon>
        <taxon>Pseudomonadati</taxon>
        <taxon>Myxococcota</taxon>
        <taxon>Polyangia</taxon>
        <taxon>Polyangiales</taxon>
        <taxon>Polyangiaceae</taxon>
        <taxon>Polyangium</taxon>
    </lineage>
</organism>
<accession>A0ABT6P1X7</accession>
<reference evidence="2 3" key="1">
    <citation type="submission" date="2023-04" db="EMBL/GenBank/DDBJ databases">
        <title>The genome sequence of Polyangium sorediatum DSM14670.</title>
        <authorList>
            <person name="Zhang X."/>
        </authorList>
    </citation>
    <scope>NUCLEOTIDE SEQUENCE [LARGE SCALE GENOMIC DNA]</scope>
    <source>
        <strain evidence="2 3">DSM 14670</strain>
    </source>
</reference>
<comment type="caution">
    <text evidence="2">The sequence shown here is derived from an EMBL/GenBank/DDBJ whole genome shotgun (WGS) entry which is preliminary data.</text>
</comment>
<dbReference type="RefSeq" id="WP_136971814.1">
    <property type="nucleotide sequence ID" value="NZ_JARZHI010000044.1"/>
</dbReference>
<feature type="chain" id="PRO_5047531363" description="Outer membrane protein beta-barrel domain-containing protein" evidence="1">
    <location>
        <begin position="27"/>
        <end position="222"/>
    </location>
</feature>
<feature type="signal peptide" evidence="1">
    <location>
        <begin position="1"/>
        <end position="26"/>
    </location>
</feature>
<evidence type="ECO:0000256" key="1">
    <source>
        <dbReference type="SAM" id="SignalP"/>
    </source>
</evidence>
<dbReference type="EMBL" id="JARZHI010000044">
    <property type="protein sequence ID" value="MDI1434606.1"/>
    <property type="molecule type" value="Genomic_DNA"/>
</dbReference>
<keyword evidence="1" id="KW-0732">Signal</keyword>